<evidence type="ECO:0000256" key="2">
    <source>
        <dbReference type="ARBA" id="ARBA00005013"/>
    </source>
</evidence>
<accession>A0A3S2UKS2</accession>
<dbReference type="NCBIfam" id="TIGR00525">
    <property type="entry name" value="folB"/>
    <property type="match status" value="1"/>
</dbReference>
<comment type="similarity">
    <text evidence="3 6">Belongs to the DHNA family.</text>
</comment>
<dbReference type="PANTHER" id="PTHR42844">
    <property type="entry name" value="DIHYDRONEOPTERIN ALDOLASE 1-RELATED"/>
    <property type="match status" value="1"/>
</dbReference>
<evidence type="ECO:0000256" key="4">
    <source>
        <dbReference type="ARBA" id="ARBA00022909"/>
    </source>
</evidence>
<keyword evidence="9" id="KW-1185">Reference proteome</keyword>
<reference evidence="8 9" key="1">
    <citation type="submission" date="2019-01" db="EMBL/GenBank/DDBJ databases">
        <authorList>
            <person name="Chen W.-M."/>
        </authorList>
    </citation>
    <scope>NUCLEOTIDE SEQUENCE [LARGE SCALE GENOMIC DNA]</scope>
    <source>
        <strain evidence="8 9">YBJ-36</strain>
    </source>
</reference>
<dbReference type="RefSeq" id="WP_127704940.1">
    <property type="nucleotide sequence ID" value="NZ_SACK01000004.1"/>
</dbReference>
<organism evidence="8 9">
    <name type="scientific">Mucilaginibacter limnophilus</name>
    <dbReference type="NCBI Taxonomy" id="1932778"/>
    <lineage>
        <taxon>Bacteria</taxon>
        <taxon>Pseudomonadati</taxon>
        <taxon>Bacteroidota</taxon>
        <taxon>Sphingobacteriia</taxon>
        <taxon>Sphingobacteriales</taxon>
        <taxon>Sphingobacteriaceae</taxon>
        <taxon>Mucilaginibacter</taxon>
    </lineage>
</organism>
<dbReference type="UniPathway" id="UPA00077">
    <property type="reaction ID" value="UER00154"/>
</dbReference>
<comment type="catalytic activity">
    <reaction evidence="1 6">
        <text>7,8-dihydroneopterin = 6-hydroxymethyl-7,8-dihydropterin + glycolaldehyde</text>
        <dbReference type="Rhea" id="RHEA:10540"/>
        <dbReference type="ChEBI" id="CHEBI:17001"/>
        <dbReference type="ChEBI" id="CHEBI:17071"/>
        <dbReference type="ChEBI" id="CHEBI:44841"/>
        <dbReference type="EC" id="4.1.2.25"/>
    </reaction>
</comment>
<protein>
    <recommendedName>
        <fullName evidence="6">7,8-dihydroneopterin aldolase</fullName>
        <ecNumber evidence="6">4.1.2.25</ecNumber>
    </recommendedName>
</protein>
<dbReference type="SMART" id="SM00905">
    <property type="entry name" value="FolB"/>
    <property type="match status" value="1"/>
</dbReference>
<name>A0A3S2UKS2_9SPHI</name>
<keyword evidence="4 6" id="KW-0289">Folate biosynthesis</keyword>
<dbReference type="Pfam" id="PF02152">
    <property type="entry name" value="FolB"/>
    <property type="match status" value="1"/>
</dbReference>
<keyword evidence="5 6" id="KW-0456">Lyase</keyword>
<evidence type="ECO:0000256" key="5">
    <source>
        <dbReference type="ARBA" id="ARBA00023239"/>
    </source>
</evidence>
<evidence type="ECO:0000313" key="9">
    <source>
        <dbReference type="Proteomes" id="UP000282759"/>
    </source>
</evidence>
<dbReference type="EC" id="4.1.2.25" evidence="6"/>
<evidence type="ECO:0000313" key="8">
    <source>
        <dbReference type="EMBL" id="RVU00599.1"/>
    </source>
</evidence>
<dbReference type="GO" id="GO:0005737">
    <property type="term" value="C:cytoplasm"/>
    <property type="evidence" value="ECO:0007669"/>
    <property type="project" value="TreeGrafter"/>
</dbReference>
<dbReference type="NCBIfam" id="TIGR00526">
    <property type="entry name" value="folB_dom"/>
    <property type="match status" value="1"/>
</dbReference>
<comment type="caution">
    <text evidence="8">The sequence shown here is derived from an EMBL/GenBank/DDBJ whole genome shotgun (WGS) entry which is preliminary data.</text>
</comment>
<comment type="function">
    <text evidence="6">Catalyzes the conversion of 7,8-dihydroneopterin to 6-hydroxymethyl-7,8-dihydropterin.</text>
</comment>
<dbReference type="Gene3D" id="3.30.1130.10">
    <property type="match status" value="1"/>
</dbReference>
<comment type="pathway">
    <text evidence="2 6">Cofactor biosynthesis; tetrahydrofolate biosynthesis; 2-amino-4-hydroxy-6-hydroxymethyl-7,8-dihydropteridine diphosphate from 7,8-dihydroneopterin triphosphate: step 3/4.</text>
</comment>
<dbReference type="EMBL" id="SACK01000004">
    <property type="protein sequence ID" value="RVU00599.1"/>
    <property type="molecule type" value="Genomic_DNA"/>
</dbReference>
<evidence type="ECO:0000259" key="7">
    <source>
        <dbReference type="SMART" id="SM00905"/>
    </source>
</evidence>
<dbReference type="AlphaFoldDB" id="A0A3S2UKS2"/>
<sequence length="120" mass="13858">MMTTVSLKGAEFFAQHGYYPEEQVLGTTFIVEVDVTFDAGDESSSDELDKTVNYEYIYHLCCEEMKKPRKLLETVANTIIQQIQQRYSFAEEIIVTIKKKHPPFKGKVDHSAVTMRYIKP</sequence>
<gene>
    <name evidence="8" type="primary">folB</name>
    <name evidence="8" type="ORF">EOD41_11395</name>
</gene>
<dbReference type="PANTHER" id="PTHR42844:SF1">
    <property type="entry name" value="DIHYDRONEOPTERIN ALDOLASE 1-RELATED"/>
    <property type="match status" value="1"/>
</dbReference>
<dbReference type="InterPro" id="IPR043133">
    <property type="entry name" value="GTP-CH-I_C/QueF"/>
</dbReference>
<dbReference type="GO" id="GO:0046654">
    <property type="term" value="P:tetrahydrofolate biosynthetic process"/>
    <property type="evidence" value="ECO:0007669"/>
    <property type="project" value="UniProtKB-UniRule"/>
</dbReference>
<feature type="domain" description="Dihydroneopterin aldolase/epimerase" evidence="7">
    <location>
        <begin position="5"/>
        <end position="117"/>
    </location>
</feature>
<dbReference type="SUPFAM" id="SSF55620">
    <property type="entry name" value="Tetrahydrobiopterin biosynthesis enzymes-like"/>
    <property type="match status" value="1"/>
</dbReference>
<dbReference type="Proteomes" id="UP000282759">
    <property type="component" value="Unassembled WGS sequence"/>
</dbReference>
<dbReference type="InterPro" id="IPR006156">
    <property type="entry name" value="Dihydroneopterin_aldolase"/>
</dbReference>
<evidence type="ECO:0000256" key="1">
    <source>
        <dbReference type="ARBA" id="ARBA00001353"/>
    </source>
</evidence>
<dbReference type="InterPro" id="IPR006157">
    <property type="entry name" value="FolB_dom"/>
</dbReference>
<proteinExistence type="inferred from homology"/>
<evidence type="ECO:0000256" key="6">
    <source>
        <dbReference type="RuleBase" id="RU362079"/>
    </source>
</evidence>
<dbReference type="GO" id="GO:0046656">
    <property type="term" value="P:folic acid biosynthetic process"/>
    <property type="evidence" value="ECO:0007669"/>
    <property type="project" value="UniProtKB-UniRule"/>
</dbReference>
<evidence type="ECO:0000256" key="3">
    <source>
        <dbReference type="ARBA" id="ARBA00005708"/>
    </source>
</evidence>
<dbReference type="GO" id="GO:0004150">
    <property type="term" value="F:dihydroneopterin aldolase activity"/>
    <property type="evidence" value="ECO:0007669"/>
    <property type="project" value="UniProtKB-UniRule"/>
</dbReference>
<dbReference type="OrthoDB" id="9803748at2"/>